<accession>A0A523W8N5</accession>
<comment type="caution">
    <text evidence="8">The sequence shown here is derived from an EMBL/GenBank/DDBJ whole genome shotgun (WGS) entry which is preliminary data.</text>
</comment>
<dbReference type="Proteomes" id="UP000319130">
    <property type="component" value="Unassembled WGS sequence"/>
</dbReference>
<evidence type="ECO:0000256" key="5">
    <source>
        <dbReference type="ARBA" id="ARBA00023152"/>
    </source>
</evidence>
<evidence type="ECO:0000256" key="2">
    <source>
        <dbReference type="ARBA" id="ARBA00002315"/>
    </source>
</evidence>
<protein>
    <submittedName>
        <fullName evidence="8">Cofactor-independent phosphoglycerate mutase</fullName>
        <ecNumber evidence="8">5.4.2.12</ecNumber>
    </submittedName>
</protein>
<dbReference type="GO" id="GO:0006096">
    <property type="term" value="P:glycolytic process"/>
    <property type="evidence" value="ECO:0007669"/>
    <property type="project" value="UniProtKB-KW"/>
</dbReference>
<feature type="domain" description="Metalloenzyme" evidence="7">
    <location>
        <begin position="1"/>
        <end position="389"/>
    </location>
</feature>
<evidence type="ECO:0000259" key="7">
    <source>
        <dbReference type="Pfam" id="PF01676"/>
    </source>
</evidence>
<dbReference type="EC" id="5.4.2.12" evidence="8"/>
<keyword evidence="5" id="KW-0324">Glycolysis</keyword>
<evidence type="ECO:0000256" key="6">
    <source>
        <dbReference type="ARBA" id="ARBA00023235"/>
    </source>
</evidence>
<dbReference type="SUPFAM" id="SSF53649">
    <property type="entry name" value="Alkaline phosphatase-like"/>
    <property type="match status" value="1"/>
</dbReference>
<dbReference type="CDD" id="cd16011">
    <property type="entry name" value="iPGM_like"/>
    <property type="match status" value="1"/>
</dbReference>
<dbReference type="InterPro" id="IPR017850">
    <property type="entry name" value="Alkaline_phosphatase_core_sf"/>
</dbReference>
<proteinExistence type="inferred from homology"/>
<comment type="similarity">
    <text evidence="4">Belongs to the BPG-independent phosphoglycerate mutase family. A-PGAM subfamily.</text>
</comment>
<dbReference type="PANTHER" id="PTHR31209:SF4">
    <property type="entry name" value="2,3-BISPHOSPHOGLYCERATE-INDEPENDENT PHOSPHOGLYCERATE MUTASE"/>
    <property type="match status" value="1"/>
</dbReference>
<keyword evidence="6 8" id="KW-0413">Isomerase</keyword>
<evidence type="ECO:0000256" key="1">
    <source>
        <dbReference type="ARBA" id="ARBA00000370"/>
    </source>
</evidence>
<dbReference type="Pfam" id="PF10143">
    <property type="entry name" value="PhosphMutase"/>
    <property type="match status" value="1"/>
</dbReference>
<sequence length="404" mass="44183">MKSIMFVGDGMADYPLPELGGKTPLEVANSPHMDSLARSGSCGRLITIPKGMSTGSAVANLTILGYDPRICFQGRGVLEAASMGVRVNLKDVVFRCNTICVENNRIKNHSGGHITTQEAAELVRSIDRKLGSDYIKFYPGVSYRHLLVLKEEGFSANVECTPPHDVPGTPIDKVLVRAKDAESEETAHLLNRLILDSASVLEHHPVNVKRKGEGKDMANMIWPWSPGKKPVMKTFQERFGIRGAVISAVNLIKGLGVYAGFDIIRVKGATGLYNTNYEGKADACLEALEKYDLVFAHVEASDEASHEGDVNLKIETIEFFDQRLVGRVLDGISEKVCIALLSDHPTPIAVRTHVADPVPFLIYHPEKTPDEVDEFNESSCSRGSLGLLEGDSFIKKVLGKENLK</sequence>
<gene>
    <name evidence="8" type="ORF">E3J48_02540</name>
</gene>
<organism evidence="8 9">
    <name type="scientific">Aerophobetes bacterium</name>
    <dbReference type="NCBI Taxonomy" id="2030807"/>
    <lineage>
        <taxon>Bacteria</taxon>
        <taxon>Candidatus Aerophobota</taxon>
    </lineage>
</organism>
<reference evidence="8 9" key="1">
    <citation type="submission" date="2019-03" db="EMBL/GenBank/DDBJ databases">
        <title>Metabolic potential of uncultured bacteria and archaea associated with petroleum seepage in deep-sea sediments.</title>
        <authorList>
            <person name="Dong X."/>
            <person name="Hubert C."/>
        </authorList>
    </citation>
    <scope>NUCLEOTIDE SEQUENCE [LARGE SCALE GENOMIC DNA]</scope>
    <source>
        <strain evidence="8">E29_bin52</strain>
    </source>
</reference>
<evidence type="ECO:0000256" key="4">
    <source>
        <dbReference type="ARBA" id="ARBA00005524"/>
    </source>
</evidence>
<dbReference type="InterPro" id="IPR023665">
    <property type="entry name" value="ApgAM_prokaryotes"/>
</dbReference>
<dbReference type="Gene3D" id="3.40.720.10">
    <property type="entry name" value="Alkaline Phosphatase, subunit A"/>
    <property type="match status" value="1"/>
</dbReference>
<comment type="function">
    <text evidence="2">Catalyzes the interconversion of 2-phosphoglycerate and 3-phosphoglycerate.</text>
</comment>
<dbReference type="EMBL" id="SOIZ01000107">
    <property type="protein sequence ID" value="TET63383.1"/>
    <property type="molecule type" value="Genomic_DNA"/>
</dbReference>
<dbReference type="NCBIfam" id="TIGR02535">
    <property type="entry name" value="hyp_Hser_kinase"/>
    <property type="match status" value="1"/>
</dbReference>
<dbReference type="GO" id="GO:0004619">
    <property type="term" value="F:phosphoglycerate mutase activity"/>
    <property type="evidence" value="ECO:0007669"/>
    <property type="project" value="UniProtKB-EC"/>
</dbReference>
<dbReference type="GO" id="GO:0046872">
    <property type="term" value="F:metal ion binding"/>
    <property type="evidence" value="ECO:0007669"/>
    <property type="project" value="InterPro"/>
</dbReference>
<dbReference type="InterPro" id="IPR042253">
    <property type="entry name" value="Pglycerate_mutase_ApgM_sf"/>
</dbReference>
<dbReference type="PIRSF" id="PIRSF006392">
    <property type="entry name" value="IPGAM_arch"/>
    <property type="match status" value="1"/>
</dbReference>
<comment type="catalytic activity">
    <reaction evidence="1">
        <text>(2R)-2-phosphoglycerate = (2R)-3-phosphoglycerate</text>
        <dbReference type="Rhea" id="RHEA:15901"/>
        <dbReference type="ChEBI" id="CHEBI:58272"/>
        <dbReference type="ChEBI" id="CHEBI:58289"/>
        <dbReference type="EC" id="5.4.2.12"/>
    </reaction>
</comment>
<dbReference type="Gene3D" id="3.30.70.2130">
    <property type="entry name" value="Metalloenzyme domain"/>
    <property type="match status" value="1"/>
</dbReference>
<evidence type="ECO:0000313" key="8">
    <source>
        <dbReference type="EMBL" id="TET63383.1"/>
    </source>
</evidence>
<dbReference type="InterPro" id="IPR006124">
    <property type="entry name" value="Metalloenzyme"/>
</dbReference>
<evidence type="ECO:0000313" key="9">
    <source>
        <dbReference type="Proteomes" id="UP000319130"/>
    </source>
</evidence>
<name>A0A523W8N5_UNCAE</name>
<dbReference type="NCBIfam" id="NF003242">
    <property type="entry name" value="PRK04200.1"/>
    <property type="match status" value="1"/>
</dbReference>
<dbReference type="InterPro" id="IPR004456">
    <property type="entry name" value="Pglycerate_mutase_ApgM"/>
</dbReference>
<dbReference type="PANTHER" id="PTHR31209">
    <property type="entry name" value="COFACTOR-INDEPENDENT PHOSPHOGLYCERATE MUTASE"/>
    <property type="match status" value="1"/>
</dbReference>
<comment type="pathway">
    <text evidence="3">Carbohydrate degradation.</text>
</comment>
<dbReference type="AlphaFoldDB" id="A0A523W8N5"/>
<dbReference type="Pfam" id="PF01676">
    <property type="entry name" value="Metalloenzyme"/>
    <property type="match status" value="1"/>
</dbReference>
<dbReference type="NCBIfam" id="TIGR00306">
    <property type="entry name" value="apgM"/>
    <property type="match status" value="1"/>
</dbReference>
<evidence type="ECO:0000256" key="3">
    <source>
        <dbReference type="ARBA" id="ARBA00004921"/>
    </source>
</evidence>